<dbReference type="Proteomes" id="UP000014197">
    <property type="component" value="Unassembled WGS sequence"/>
</dbReference>
<dbReference type="PATRIC" id="fig|1158608.3.peg.195"/>
<protein>
    <submittedName>
        <fullName evidence="1">Uncharacterized protein</fullName>
    </submittedName>
</protein>
<dbReference type="RefSeq" id="WP_010760429.1">
    <property type="nucleotide sequence ID" value="NZ_KB946315.1"/>
</dbReference>
<dbReference type="Proteomes" id="UP000013858">
    <property type="component" value="Unassembled WGS sequence"/>
</dbReference>
<dbReference type="STRING" id="155618.RV06_GL000975"/>
<reference evidence="2 4" key="2">
    <citation type="submission" date="2013-03" db="EMBL/GenBank/DDBJ databases">
        <title>The Genome Sequence of Enterococcus haemoperoxidus BAA-382 (PacBio/Illumina hybrid assembly).</title>
        <authorList>
            <consortium name="The Broad Institute Genomics Platform"/>
            <consortium name="The Broad Institute Genome Sequencing Center for Infectious Disease"/>
            <person name="Earl A."/>
            <person name="Russ C."/>
            <person name="Gilmore M."/>
            <person name="Surin D."/>
            <person name="Walker B."/>
            <person name="Young S."/>
            <person name="Zeng Q."/>
            <person name="Gargeya S."/>
            <person name="Fitzgerald M."/>
            <person name="Haas B."/>
            <person name="Abouelleil A."/>
            <person name="Allen A.W."/>
            <person name="Alvarado L."/>
            <person name="Arachchi H.M."/>
            <person name="Berlin A.M."/>
            <person name="Chapman S.B."/>
            <person name="Gainer-Dewar J."/>
            <person name="Goldberg J."/>
            <person name="Griggs A."/>
            <person name="Gujja S."/>
            <person name="Hansen M."/>
            <person name="Howarth C."/>
            <person name="Imamovic A."/>
            <person name="Ireland A."/>
            <person name="Larimer J."/>
            <person name="McCowan C."/>
            <person name="Murphy C."/>
            <person name="Pearson M."/>
            <person name="Poon T.W."/>
            <person name="Priest M."/>
            <person name="Roberts A."/>
            <person name="Saif S."/>
            <person name="Shea T."/>
            <person name="Sisk P."/>
            <person name="Sykes S."/>
            <person name="Wortman J."/>
            <person name="Nusbaum C."/>
            <person name="Birren B."/>
        </authorList>
    </citation>
    <scope>NUCLEOTIDE SEQUENCE [LARGE SCALE GENOMIC DNA]</scope>
    <source>
        <strain evidence="2 4">ATCC BAA-382</strain>
    </source>
</reference>
<accession>R2QXS7</accession>
<gene>
    <name evidence="2" type="ORF">I583_02200</name>
    <name evidence="1" type="ORF">UAW_00211</name>
</gene>
<proteinExistence type="predicted"/>
<dbReference type="EMBL" id="AJAR01000003">
    <property type="protein sequence ID" value="EOI00196.1"/>
    <property type="molecule type" value="Genomic_DNA"/>
</dbReference>
<evidence type="ECO:0000313" key="4">
    <source>
        <dbReference type="Proteomes" id="UP000014197"/>
    </source>
</evidence>
<evidence type="ECO:0000313" key="2">
    <source>
        <dbReference type="EMBL" id="EOT59566.1"/>
    </source>
</evidence>
<dbReference type="EMBL" id="ASVY01000003">
    <property type="protein sequence ID" value="EOT59566.1"/>
    <property type="molecule type" value="Genomic_DNA"/>
</dbReference>
<keyword evidence="4" id="KW-1185">Reference proteome</keyword>
<sequence length="47" mass="5583">MVVDSPMVHFLSEIDAEISFDIITYEEDEEEYLRVLSNELKNFKNDD</sequence>
<evidence type="ECO:0000313" key="3">
    <source>
        <dbReference type="Proteomes" id="UP000013858"/>
    </source>
</evidence>
<name>R2QXS7_9ENTE</name>
<comment type="caution">
    <text evidence="1">The sequence shown here is derived from an EMBL/GenBank/DDBJ whole genome shotgun (WGS) entry which is preliminary data.</text>
</comment>
<dbReference type="AlphaFoldDB" id="R2QXS7"/>
<reference evidence="1 3" key="1">
    <citation type="submission" date="2013-02" db="EMBL/GenBank/DDBJ databases">
        <title>The Genome Sequence of Enterococcus haemoperoxidus BAA-382.</title>
        <authorList>
            <consortium name="The Broad Institute Genome Sequencing Platform"/>
            <consortium name="The Broad Institute Genome Sequencing Center for Infectious Disease"/>
            <person name="Earl A.M."/>
            <person name="Gilmore M.S."/>
            <person name="Lebreton F."/>
            <person name="Walker B."/>
            <person name="Young S.K."/>
            <person name="Zeng Q."/>
            <person name="Gargeya S."/>
            <person name="Fitzgerald M."/>
            <person name="Haas B."/>
            <person name="Abouelleil A."/>
            <person name="Alvarado L."/>
            <person name="Arachchi H.M."/>
            <person name="Berlin A.M."/>
            <person name="Chapman S.B."/>
            <person name="Dewar J."/>
            <person name="Goldberg J."/>
            <person name="Griggs A."/>
            <person name="Gujja S."/>
            <person name="Hansen M."/>
            <person name="Howarth C."/>
            <person name="Imamovic A."/>
            <person name="Larimer J."/>
            <person name="McCowan C."/>
            <person name="Murphy C."/>
            <person name="Neiman D."/>
            <person name="Pearson M."/>
            <person name="Priest M."/>
            <person name="Roberts A."/>
            <person name="Saif S."/>
            <person name="Shea T."/>
            <person name="Sisk P."/>
            <person name="Sykes S."/>
            <person name="Wortman J."/>
            <person name="Nusbaum C."/>
            <person name="Birren B."/>
        </authorList>
    </citation>
    <scope>NUCLEOTIDE SEQUENCE [LARGE SCALE GENOMIC DNA]</scope>
    <source>
        <strain evidence="1 3">ATCC BAA-382</strain>
    </source>
</reference>
<organism evidence="1 3">
    <name type="scientific">Enterococcus haemoperoxidus ATCC BAA-382</name>
    <dbReference type="NCBI Taxonomy" id="1158608"/>
    <lineage>
        <taxon>Bacteria</taxon>
        <taxon>Bacillati</taxon>
        <taxon>Bacillota</taxon>
        <taxon>Bacilli</taxon>
        <taxon>Lactobacillales</taxon>
        <taxon>Enterococcaceae</taxon>
        <taxon>Enterococcus</taxon>
    </lineage>
</organism>
<evidence type="ECO:0000313" key="1">
    <source>
        <dbReference type="EMBL" id="EOI00196.1"/>
    </source>
</evidence>